<evidence type="ECO:0000259" key="11">
    <source>
        <dbReference type="PROSITE" id="PS50089"/>
    </source>
</evidence>
<dbReference type="EC" id="2.3.2.27" evidence="9"/>
<dbReference type="InterPro" id="IPR039396">
    <property type="entry name" value="Deltex_C"/>
</dbReference>
<dbReference type="InterPro" id="IPR013083">
    <property type="entry name" value="Znf_RING/FYVE/PHD"/>
</dbReference>
<dbReference type="GO" id="GO:0007219">
    <property type="term" value="P:Notch signaling pathway"/>
    <property type="evidence" value="ECO:0007669"/>
    <property type="project" value="InterPro"/>
</dbReference>
<evidence type="ECO:0000313" key="14">
    <source>
        <dbReference type="Proteomes" id="UP001283361"/>
    </source>
</evidence>
<feature type="domain" description="RING-type" evidence="11">
    <location>
        <begin position="373"/>
        <end position="410"/>
    </location>
</feature>
<dbReference type="Gene3D" id="3.40.220.10">
    <property type="entry name" value="Leucine Aminopeptidase, subunit E, domain 1"/>
    <property type="match status" value="1"/>
</dbReference>
<dbReference type="PANTHER" id="PTHR12622">
    <property type="entry name" value="DELTEX-RELATED"/>
    <property type="match status" value="1"/>
</dbReference>
<feature type="region of interest" description="Disordered" evidence="10">
    <location>
        <begin position="523"/>
        <end position="572"/>
    </location>
</feature>
<comment type="pathway">
    <text evidence="2 9">Protein modification; protein ubiquitination.</text>
</comment>
<evidence type="ECO:0000256" key="5">
    <source>
        <dbReference type="ARBA" id="ARBA00022723"/>
    </source>
</evidence>
<feature type="compositionally biased region" description="Basic and acidic residues" evidence="10">
    <location>
        <begin position="141"/>
        <end position="159"/>
    </location>
</feature>
<evidence type="ECO:0000256" key="6">
    <source>
        <dbReference type="ARBA" id="ARBA00022771"/>
    </source>
</evidence>
<evidence type="ECO:0000256" key="4">
    <source>
        <dbReference type="ARBA" id="ARBA00022679"/>
    </source>
</evidence>
<feature type="domain" description="Macro" evidence="12">
    <location>
        <begin position="1"/>
        <end position="86"/>
    </location>
</feature>
<evidence type="ECO:0000256" key="2">
    <source>
        <dbReference type="ARBA" id="ARBA00004906"/>
    </source>
</evidence>
<keyword evidence="14" id="KW-1185">Reference proteome</keyword>
<evidence type="ECO:0000259" key="12">
    <source>
        <dbReference type="PROSITE" id="PS51154"/>
    </source>
</evidence>
<dbReference type="SUPFAM" id="SSF52949">
    <property type="entry name" value="Macro domain-like"/>
    <property type="match status" value="1"/>
</dbReference>
<feature type="non-terminal residue" evidence="13">
    <location>
        <position position="1"/>
    </location>
</feature>
<dbReference type="GO" id="GO:0016567">
    <property type="term" value="P:protein ubiquitination"/>
    <property type="evidence" value="ECO:0007669"/>
    <property type="project" value="UniProtKB-UniRule"/>
</dbReference>
<accession>A0AAE0YER1</accession>
<keyword evidence="9" id="KW-0963">Cytoplasm</keyword>
<dbReference type="PROSITE" id="PS50089">
    <property type="entry name" value="ZF_RING_2"/>
    <property type="match status" value="1"/>
</dbReference>
<reference evidence="13" key="1">
    <citation type="journal article" date="2023" name="G3 (Bethesda)">
        <title>A reference genome for the long-term kleptoplast-retaining sea slug Elysia crispata morphotype clarki.</title>
        <authorList>
            <person name="Eastman K.E."/>
            <person name="Pendleton A.L."/>
            <person name="Shaikh M.A."/>
            <person name="Suttiyut T."/>
            <person name="Ogas R."/>
            <person name="Tomko P."/>
            <person name="Gavelis G."/>
            <person name="Widhalm J.R."/>
            <person name="Wisecaver J.H."/>
        </authorList>
    </citation>
    <scope>NUCLEOTIDE SEQUENCE</scope>
    <source>
        <strain evidence="13">ECLA1</strain>
    </source>
</reference>
<dbReference type="InterPro" id="IPR043472">
    <property type="entry name" value="Macro_dom-like"/>
</dbReference>
<keyword evidence="7 9" id="KW-0862">Zinc</keyword>
<feature type="compositionally biased region" description="Polar residues" evidence="10">
    <location>
        <begin position="131"/>
        <end position="140"/>
    </location>
</feature>
<dbReference type="InterPro" id="IPR001841">
    <property type="entry name" value="Znf_RING"/>
</dbReference>
<feature type="region of interest" description="Disordered" evidence="10">
    <location>
        <begin position="113"/>
        <end position="165"/>
    </location>
</feature>
<comment type="similarity">
    <text evidence="3 9">Belongs to the Deltex family.</text>
</comment>
<comment type="subcellular location">
    <subcellularLocation>
        <location evidence="9">Cytoplasm</location>
    </subcellularLocation>
</comment>
<comment type="caution">
    <text evidence="13">The sequence shown here is derived from an EMBL/GenBank/DDBJ whole genome shotgun (WGS) entry which is preliminary data.</text>
</comment>
<organism evidence="13 14">
    <name type="scientific">Elysia crispata</name>
    <name type="common">lettuce slug</name>
    <dbReference type="NCBI Taxonomy" id="231223"/>
    <lineage>
        <taxon>Eukaryota</taxon>
        <taxon>Metazoa</taxon>
        <taxon>Spiralia</taxon>
        <taxon>Lophotrochozoa</taxon>
        <taxon>Mollusca</taxon>
        <taxon>Gastropoda</taxon>
        <taxon>Heterobranchia</taxon>
        <taxon>Euthyneura</taxon>
        <taxon>Panpulmonata</taxon>
        <taxon>Sacoglossa</taxon>
        <taxon>Placobranchoidea</taxon>
        <taxon>Plakobranchidae</taxon>
        <taxon>Elysia</taxon>
    </lineage>
</organism>
<name>A0AAE0YER1_9GAST</name>
<evidence type="ECO:0000256" key="1">
    <source>
        <dbReference type="ARBA" id="ARBA00000900"/>
    </source>
</evidence>
<dbReference type="AlphaFoldDB" id="A0AAE0YER1"/>
<gene>
    <name evidence="13" type="ORF">RRG08_042090</name>
</gene>
<keyword evidence="6 8" id="KW-0863">Zinc-finger</keyword>
<feature type="compositionally biased region" description="Basic and acidic residues" evidence="10">
    <location>
        <begin position="113"/>
        <end position="130"/>
    </location>
</feature>
<evidence type="ECO:0000256" key="10">
    <source>
        <dbReference type="SAM" id="MobiDB-lite"/>
    </source>
</evidence>
<dbReference type="InterPro" id="IPR039399">
    <property type="entry name" value="Deltex_C_sf"/>
</dbReference>
<dbReference type="GO" id="GO:0008270">
    <property type="term" value="F:zinc ion binding"/>
    <property type="evidence" value="ECO:0007669"/>
    <property type="project" value="UniProtKB-KW"/>
</dbReference>
<comment type="catalytic activity">
    <reaction evidence="1 9">
        <text>S-ubiquitinyl-[E2 ubiquitin-conjugating enzyme]-L-cysteine + [acceptor protein]-L-lysine = [E2 ubiquitin-conjugating enzyme]-L-cysteine + N(6)-ubiquitinyl-[acceptor protein]-L-lysine.</text>
        <dbReference type="EC" id="2.3.2.27"/>
    </reaction>
</comment>
<protein>
    <recommendedName>
        <fullName evidence="9">E3 ubiquitin-protein ligase</fullName>
        <ecNumber evidence="9">2.3.2.27</ecNumber>
    </recommendedName>
</protein>
<dbReference type="Gene3D" id="3.30.390.130">
    <property type="match status" value="1"/>
</dbReference>
<keyword evidence="4 9" id="KW-0808">Transferase</keyword>
<dbReference type="EMBL" id="JAWDGP010006344">
    <property type="protein sequence ID" value="KAK3742763.1"/>
    <property type="molecule type" value="Genomic_DNA"/>
</dbReference>
<feature type="compositionally biased region" description="Basic and acidic residues" evidence="10">
    <location>
        <begin position="542"/>
        <end position="557"/>
    </location>
</feature>
<dbReference type="InterPro" id="IPR039398">
    <property type="entry name" value="Deltex_fam"/>
</dbReference>
<evidence type="ECO:0000256" key="3">
    <source>
        <dbReference type="ARBA" id="ARBA00009413"/>
    </source>
</evidence>
<keyword evidence="5 9" id="KW-0479">Metal-binding</keyword>
<evidence type="ECO:0000256" key="9">
    <source>
        <dbReference type="RuleBase" id="RU367105"/>
    </source>
</evidence>
<sequence length="589" mass="66745">RDLRRTVLRCLVEADQRGLRSIAIPSISTAIFAVPVPICTKAYLQAVQAFDIFADIFGRGTLQEIRFVDFTEDMVKNIYKCFYHYWEENVPMQQANEDFDFAKEHCHAMKWNKSKENRSSQEVLEKETHSKTSASSYTRDYSSHKHSESAARGRQRNESIRPSQPSFAADQYKDYTYSVGRTVLRISCKPALVQIPDLIVVVGDLFRELPYAPDFDPENIPRNPGFAKKKNSFVFLGGTNSQPLILKLFIEDYKQGSINKAFRDLKETLTSAGIHLTQMQSFVFTSSVLFSSDDRAGAYPKLDPKLVGAFTRNVYEFLKTCTTSAGTISATISTGQAAFPVVQKNLDSRQEEAKKSGKGGDSSMKHKISTEECGICFDEIYEPHMLTCCSGAICKSCFEKVKSQRCPFCRKPFTSMRGNQPKGRMDVHFDRTVKLKGHEKFGSYKITYIFERGQQEKDHPEPGKPYDWTKRDAYLPASEEGIRVLRLLRVAFLRRLTFTIGDSYTTGKKGVITWNDIHHKTSLKEGRTRHAARSPGDIQGETETKEDSSLKEKRSVQDQHQQGGLPGNEPRVEQLEEALNTALRNAEDS</sequence>
<dbReference type="Proteomes" id="UP001283361">
    <property type="component" value="Unassembled WGS sequence"/>
</dbReference>
<dbReference type="Pfam" id="PF13920">
    <property type="entry name" value="zf-C3HC4_3"/>
    <property type="match status" value="1"/>
</dbReference>
<dbReference type="Pfam" id="PF18102">
    <property type="entry name" value="DTC"/>
    <property type="match status" value="1"/>
</dbReference>
<evidence type="ECO:0000256" key="8">
    <source>
        <dbReference type="PROSITE-ProRule" id="PRU00175"/>
    </source>
</evidence>
<dbReference type="Gene3D" id="3.30.40.10">
    <property type="entry name" value="Zinc/RING finger domain, C3HC4 (zinc finger)"/>
    <property type="match status" value="1"/>
</dbReference>
<dbReference type="SUPFAM" id="SSF57850">
    <property type="entry name" value="RING/U-box"/>
    <property type="match status" value="1"/>
</dbReference>
<evidence type="ECO:0000256" key="7">
    <source>
        <dbReference type="ARBA" id="ARBA00022833"/>
    </source>
</evidence>
<evidence type="ECO:0000313" key="13">
    <source>
        <dbReference type="EMBL" id="KAK3742763.1"/>
    </source>
</evidence>
<dbReference type="PROSITE" id="PS51154">
    <property type="entry name" value="MACRO"/>
    <property type="match status" value="1"/>
</dbReference>
<dbReference type="GO" id="GO:0061630">
    <property type="term" value="F:ubiquitin protein ligase activity"/>
    <property type="evidence" value="ECO:0007669"/>
    <property type="project" value="UniProtKB-UniRule"/>
</dbReference>
<proteinExistence type="inferred from homology"/>
<dbReference type="InterPro" id="IPR002589">
    <property type="entry name" value="Macro_dom"/>
</dbReference>
<dbReference type="GO" id="GO:0005737">
    <property type="term" value="C:cytoplasm"/>
    <property type="evidence" value="ECO:0007669"/>
    <property type="project" value="UniProtKB-SubCell"/>
</dbReference>